<dbReference type="InterPro" id="IPR029063">
    <property type="entry name" value="SAM-dependent_MTases_sf"/>
</dbReference>
<protein>
    <recommendedName>
        <fullName evidence="1">Methyltransferase regulatory domain-containing protein</fullName>
    </recommendedName>
</protein>
<reference evidence="2 3" key="1">
    <citation type="journal article" date="1998" name="Nature">
        <title>The complete genome of the hyperthermophilic bacterium Aquifex aeolicus.</title>
        <authorList>
            <person name="Deckert G."/>
            <person name="Warren P.V."/>
            <person name="Gaasterland T."/>
            <person name="Young W.G."/>
            <person name="Lenox A.L."/>
            <person name="Graham D.E."/>
            <person name="Overbeek R."/>
            <person name="Snead M.A."/>
            <person name="Keller M."/>
            <person name="Aujay M."/>
            <person name="Huber R."/>
            <person name="Feldman R.A."/>
            <person name="Short J.M."/>
            <person name="Olson G.J."/>
            <person name="Swanson R.V."/>
        </authorList>
    </citation>
    <scope>NUCLEOTIDE SEQUENCE [LARGE SCALE GENOMIC DNA]</scope>
    <source>
        <strain evidence="2 3">VF5</strain>
    </source>
</reference>
<dbReference type="AlphaFoldDB" id="O67177"/>
<dbReference type="EnsemblBacteria" id="AAC07140">
    <property type="protein sequence ID" value="AAC07140"/>
    <property type="gene ID" value="aq_1085"/>
</dbReference>
<sequence length="469" mass="54685">MFTQVKPYLSLPGFSCVLVNAGIVPPDLNQNFRVAFFNEKKSLNFYVLEKLFLNAEVKLLKPQKETEETFDFIISEIPFSHAFEEERKGLSNSIRNSLKEKGVLFIEYDSKPGSTPKEEFIRFIRLFLKKVESEQVKTDLEVILSRPSYFWARNNETRLYFLEKARRFNDDFVKREITNENYRIFSHDEVHELLKDCMLSFAGRANLEMNDPEIVLFPSHLATLARCGKNNLCKEAVIDFVLDTKQRRDIYAKFPEVDQEKAIESVADKFFLIPRQSPKNLRREVLLPGGHKLSLSEPVYDFFFVNSEEPRRLSEHPLYEKSKKTAWKAFYRVLSTGEFILCVNDDLLEDAKDELPESFELTPPNDEILKVSFENLEDTYLVSNATKGPAVHLNTLEVILLWFASEKGKTKAKEEAVKFLKSREEFIKLGTNIVKAREVKEEDINKTAEKLFKGRKAFNLNRLKIIRER</sequence>
<name>O67177_AQUAE</name>
<dbReference type="PIR" id="F70393">
    <property type="entry name" value="F70393"/>
</dbReference>
<dbReference type="HOGENOM" id="CLU_582216_0_0_0"/>
<dbReference type="EMBL" id="AE000657">
    <property type="protein sequence ID" value="AAC07140.1"/>
    <property type="molecule type" value="Genomic_DNA"/>
</dbReference>
<keyword evidence="3" id="KW-1185">Reference proteome</keyword>
<dbReference type="InParanoid" id="O67177"/>
<dbReference type="eggNOG" id="COG0500">
    <property type="taxonomic scope" value="Bacteria"/>
</dbReference>
<dbReference type="InterPro" id="IPR018773">
    <property type="entry name" value="MeTrfase_reg_dom_prd"/>
</dbReference>
<dbReference type="Proteomes" id="UP000000798">
    <property type="component" value="Chromosome"/>
</dbReference>
<evidence type="ECO:0000313" key="3">
    <source>
        <dbReference type="Proteomes" id="UP000000798"/>
    </source>
</evidence>
<dbReference type="SUPFAM" id="SSF53335">
    <property type="entry name" value="S-adenosyl-L-methionine-dependent methyltransferases"/>
    <property type="match status" value="1"/>
</dbReference>
<dbReference type="CDD" id="cd02440">
    <property type="entry name" value="AdoMet_MTases"/>
    <property type="match status" value="1"/>
</dbReference>
<proteinExistence type="predicted"/>
<gene>
    <name evidence="2" type="ordered locus">aq_1085</name>
</gene>
<dbReference type="STRING" id="224324.aq_1085"/>
<dbReference type="PATRIC" id="fig|224324.8.peg.846"/>
<dbReference type="RefSeq" id="WP_010880678.1">
    <property type="nucleotide sequence ID" value="NC_000918.1"/>
</dbReference>
<accession>O67177</accession>
<evidence type="ECO:0000313" key="2">
    <source>
        <dbReference type="EMBL" id="AAC07140.1"/>
    </source>
</evidence>
<feature type="domain" description="Methyltransferase regulatory" evidence="1">
    <location>
        <begin position="174"/>
        <end position="253"/>
    </location>
</feature>
<organism evidence="2 3">
    <name type="scientific">Aquifex aeolicus (strain VF5)</name>
    <dbReference type="NCBI Taxonomy" id="224324"/>
    <lineage>
        <taxon>Bacteria</taxon>
        <taxon>Pseudomonadati</taxon>
        <taxon>Aquificota</taxon>
        <taxon>Aquificia</taxon>
        <taxon>Aquificales</taxon>
        <taxon>Aquificaceae</taxon>
        <taxon>Aquifex</taxon>
    </lineage>
</organism>
<evidence type="ECO:0000259" key="1">
    <source>
        <dbReference type="Pfam" id="PF10119"/>
    </source>
</evidence>
<dbReference type="KEGG" id="aae:aq_1085"/>
<dbReference type="Pfam" id="PF10119">
    <property type="entry name" value="MethyTransf_Reg"/>
    <property type="match status" value="1"/>
</dbReference>